<dbReference type="InterPro" id="IPR004175">
    <property type="entry name" value="RNA_CPDase"/>
</dbReference>
<dbReference type="SUPFAM" id="SSF55144">
    <property type="entry name" value="LigT-like"/>
    <property type="match status" value="1"/>
</dbReference>
<dbReference type="AlphaFoldDB" id="A0A6J6EUF6"/>
<proteinExistence type="inferred from homology"/>
<dbReference type="PANTHER" id="PTHR35561:SF1">
    <property type="entry name" value="RNA 2',3'-CYCLIC PHOSPHODIESTERASE"/>
    <property type="match status" value="1"/>
</dbReference>
<evidence type="ECO:0000256" key="1">
    <source>
        <dbReference type="ARBA" id="ARBA00022801"/>
    </source>
</evidence>
<dbReference type="InterPro" id="IPR009097">
    <property type="entry name" value="Cyclic_Pdiesterase"/>
</dbReference>
<gene>
    <name evidence="3" type="ORF">UFOPK1493_02929</name>
</gene>
<dbReference type="Pfam" id="PF02834">
    <property type="entry name" value="LigT_PEase"/>
    <property type="match status" value="1"/>
</dbReference>
<sequence length="169" mass="18514">MTRLFVAVWPPEEVVADLTALPRKDQRGVRFVHPDNWHLTLRFLGEANPDAVIAALDGIEFAPAEIRLGPGVDLLGDHALVLPATGLDDVARTVTERTRDLGDPPRKRFTGHLTLARLKPYAQMPHALGAMFEAVFPLEGIALVQSRLHPDGARYDTLATWPAQGHPPA</sequence>
<keyword evidence="1" id="KW-0378">Hydrolase</keyword>
<reference evidence="3" key="1">
    <citation type="submission" date="2020-05" db="EMBL/GenBank/DDBJ databases">
        <authorList>
            <person name="Chiriac C."/>
            <person name="Salcher M."/>
            <person name="Ghai R."/>
            <person name="Kavagutti S V."/>
        </authorList>
    </citation>
    <scope>NUCLEOTIDE SEQUENCE</scope>
</reference>
<protein>
    <submittedName>
        <fullName evidence="3">Unannotated protein</fullName>
    </submittedName>
</protein>
<dbReference type="InterPro" id="IPR014051">
    <property type="entry name" value="Phosphoesterase_HXTX"/>
</dbReference>
<dbReference type="HAMAP" id="MF_01940">
    <property type="entry name" value="RNA_CPDase"/>
    <property type="match status" value="1"/>
</dbReference>
<feature type="domain" description="Phosphoesterase HXTX" evidence="2">
    <location>
        <begin position="10"/>
        <end position="68"/>
    </location>
</feature>
<evidence type="ECO:0000313" key="3">
    <source>
        <dbReference type="EMBL" id="CAB4579065.1"/>
    </source>
</evidence>
<dbReference type="PANTHER" id="PTHR35561">
    <property type="entry name" value="RNA 2',3'-CYCLIC PHOSPHODIESTERASE"/>
    <property type="match status" value="1"/>
</dbReference>
<accession>A0A6J6EUF6</accession>
<dbReference type="EMBL" id="CAEZSR010000140">
    <property type="protein sequence ID" value="CAB4579065.1"/>
    <property type="molecule type" value="Genomic_DNA"/>
</dbReference>
<name>A0A6J6EUF6_9ZZZZ</name>
<dbReference type="Gene3D" id="3.90.1140.10">
    <property type="entry name" value="Cyclic phosphodiesterase"/>
    <property type="match status" value="1"/>
</dbReference>
<dbReference type="GO" id="GO:0008664">
    <property type="term" value="F:RNA 2',3'-cyclic 3'-phosphodiesterase activity"/>
    <property type="evidence" value="ECO:0007669"/>
    <property type="project" value="InterPro"/>
</dbReference>
<dbReference type="GO" id="GO:0004113">
    <property type="term" value="F:2',3'-cyclic-nucleotide 3'-phosphodiesterase activity"/>
    <property type="evidence" value="ECO:0007669"/>
    <property type="project" value="InterPro"/>
</dbReference>
<dbReference type="NCBIfam" id="TIGR02258">
    <property type="entry name" value="2_5_ligase"/>
    <property type="match status" value="1"/>
</dbReference>
<evidence type="ECO:0000259" key="2">
    <source>
        <dbReference type="Pfam" id="PF02834"/>
    </source>
</evidence>
<organism evidence="3">
    <name type="scientific">freshwater metagenome</name>
    <dbReference type="NCBI Taxonomy" id="449393"/>
    <lineage>
        <taxon>unclassified sequences</taxon>
        <taxon>metagenomes</taxon>
        <taxon>ecological metagenomes</taxon>
    </lineage>
</organism>